<evidence type="ECO:0000313" key="2">
    <source>
        <dbReference type="EMBL" id="MFC6165357.1"/>
    </source>
</evidence>
<dbReference type="RefSeq" id="WP_137641401.1">
    <property type="nucleotide sequence ID" value="NZ_BJDK01000058.1"/>
</dbReference>
<feature type="transmembrane region" description="Helical" evidence="1">
    <location>
        <begin position="56"/>
        <end position="75"/>
    </location>
</feature>
<reference evidence="3" key="1">
    <citation type="journal article" date="2019" name="Int. J. Syst. Evol. Microbiol.">
        <title>The Global Catalogue of Microorganisms (GCM) 10K type strain sequencing project: providing services to taxonomists for standard genome sequencing and annotation.</title>
        <authorList>
            <consortium name="The Broad Institute Genomics Platform"/>
            <consortium name="The Broad Institute Genome Sequencing Center for Infectious Disease"/>
            <person name="Wu L."/>
            <person name="Ma J."/>
        </authorList>
    </citation>
    <scope>NUCLEOTIDE SEQUENCE [LARGE SCALE GENOMIC DNA]</scope>
    <source>
        <strain evidence="3">CCM 8932</strain>
    </source>
</reference>
<comment type="caution">
    <text evidence="2">The sequence shown here is derived from an EMBL/GenBank/DDBJ whole genome shotgun (WGS) entry which is preliminary data.</text>
</comment>
<keyword evidence="3" id="KW-1185">Reference proteome</keyword>
<keyword evidence="1" id="KW-0812">Transmembrane</keyword>
<keyword evidence="1" id="KW-0472">Membrane</keyword>
<gene>
    <name evidence="2" type="ORF">ACFP3T_11795</name>
</gene>
<evidence type="ECO:0000313" key="3">
    <source>
        <dbReference type="Proteomes" id="UP001596253"/>
    </source>
</evidence>
<evidence type="ECO:0000256" key="1">
    <source>
        <dbReference type="SAM" id="Phobius"/>
    </source>
</evidence>
<dbReference type="Proteomes" id="UP001596253">
    <property type="component" value="Unassembled WGS sequence"/>
</dbReference>
<sequence length="204" mass="22527">MFCSNCGKKVPAGTKFYPFCGAKLQAAPSASTSVAPTATNWQSRLTIWYHGLKYPWLAWVILVVLIVGIGSGVYHHQGLKDQVARYNSWYVVSKAGLAGRPTSDGVTQIVFRQNGRVALNADDDADSLPNAVGMRVKDFGNWQGDHNQVTLHLNENGSTLKMTFTKRSKFSKVINGTKYQGYLVQANLVSQGDHEHANVYLLHR</sequence>
<proteinExistence type="predicted"/>
<protein>
    <submittedName>
        <fullName evidence="2">Zinc ribbon domain-containing protein</fullName>
    </submittedName>
</protein>
<keyword evidence="1" id="KW-1133">Transmembrane helix</keyword>
<accession>A0ABW1RB22</accession>
<name>A0ABW1RB22_9LACO</name>
<organism evidence="2 3">
    <name type="scientific">Lactiplantibacillus dongliensis</name>
    <dbReference type="NCBI Taxonomy" id="2559919"/>
    <lineage>
        <taxon>Bacteria</taxon>
        <taxon>Bacillati</taxon>
        <taxon>Bacillota</taxon>
        <taxon>Bacilli</taxon>
        <taxon>Lactobacillales</taxon>
        <taxon>Lactobacillaceae</taxon>
        <taxon>Lactiplantibacillus</taxon>
    </lineage>
</organism>
<dbReference type="EMBL" id="JBHSSD010000048">
    <property type="protein sequence ID" value="MFC6165357.1"/>
    <property type="molecule type" value="Genomic_DNA"/>
</dbReference>